<dbReference type="GO" id="GO:0005886">
    <property type="term" value="C:plasma membrane"/>
    <property type="evidence" value="ECO:0007669"/>
    <property type="project" value="UniProtKB-SubCell"/>
</dbReference>
<dbReference type="Pfam" id="PF12019">
    <property type="entry name" value="GspH"/>
    <property type="match status" value="1"/>
</dbReference>
<evidence type="ECO:0000256" key="11">
    <source>
        <dbReference type="SAM" id="Phobius"/>
    </source>
</evidence>
<comment type="caution">
    <text evidence="13">The sequence shown here is derived from an EMBL/GenBank/DDBJ whole genome shotgun (WGS) entry which is preliminary data.</text>
</comment>
<evidence type="ECO:0000256" key="3">
    <source>
        <dbReference type="ARBA" id="ARBA00022475"/>
    </source>
</evidence>
<dbReference type="Proteomes" id="UP000218439">
    <property type="component" value="Unassembled WGS sequence"/>
</dbReference>
<keyword evidence="3" id="KW-1003">Cell membrane</keyword>
<keyword evidence="5" id="KW-0997">Cell inner membrane</keyword>
<evidence type="ECO:0000256" key="10">
    <source>
        <dbReference type="ARBA" id="ARBA00030775"/>
    </source>
</evidence>
<dbReference type="InterPro" id="IPR022346">
    <property type="entry name" value="T2SS_GspH"/>
</dbReference>
<accession>A0A2A2AX58</accession>
<dbReference type="SUPFAM" id="SSF54523">
    <property type="entry name" value="Pili subunits"/>
    <property type="match status" value="1"/>
</dbReference>
<dbReference type="AlphaFoldDB" id="A0A2A2AX58"/>
<evidence type="ECO:0000256" key="1">
    <source>
        <dbReference type="ARBA" id="ARBA00004377"/>
    </source>
</evidence>
<sequence length="186" mass="19271">MYSIAPSSQAFSRNKLAGFTLIEMMTVIAVLAVLMALAAPSFTPLMERWRVRQASELFQSTIYFARSEALKGGGNVVISSLPAGACNGAGWDCGWQVCVDADADQACGNGETILQRYDTPNGVTVARTGAGAGNIVVDSRGFFNSASNFNVIPSGKTASDPSAKGVCIDASGIVRIVPSHGGGITC</sequence>
<evidence type="ECO:0000313" key="13">
    <source>
        <dbReference type="EMBL" id="PAT42318.1"/>
    </source>
</evidence>
<comment type="subcellular location">
    <subcellularLocation>
        <location evidence="1">Cell inner membrane</location>
        <topology evidence="1">Single-pass membrane protein</topology>
    </subcellularLocation>
</comment>
<dbReference type="NCBIfam" id="TIGR02532">
    <property type="entry name" value="IV_pilin_GFxxxE"/>
    <property type="match status" value="1"/>
</dbReference>
<reference evidence="13 14" key="1">
    <citation type="submission" date="2017-08" db="EMBL/GenBank/DDBJ databases">
        <title>WGS of Clinical strains of the CDC Group NO-1 linked to zoonotic infections in humans.</title>
        <authorList>
            <person name="Bernier A.-M."/>
            <person name="Bernard K."/>
        </authorList>
    </citation>
    <scope>NUCLEOTIDE SEQUENCE [LARGE SCALE GENOMIC DNA]</scope>
    <source>
        <strain evidence="13 14">NML120219</strain>
    </source>
</reference>
<keyword evidence="6 11" id="KW-0812">Transmembrane</keyword>
<dbReference type="PROSITE" id="PS00409">
    <property type="entry name" value="PROKAR_NTER_METHYL"/>
    <property type="match status" value="1"/>
</dbReference>
<gene>
    <name evidence="13" type="ORF">CK621_09840</name>
</gene>
<evidence type="ECO:0000313" key="14">
    <source>
        <dbReference type="Proteomes" id="UP000218439"/>
    </source>
</evidence>
<evidence type="ECO:0000256" key="9">
    <source>
        <dbReference type="ARBA" id="ARBA00025772"/>
    </source>
</evidence>
<feature type="domain" description="General secretion pathway GspH" evidence="12">
    <location>
        <begin position="55"/>
        <end position="172"/>
    </location>
</feature>
<name>A0A2A2AX58_9BURK</name>
<keyword evidence="7 11" id="KW-1133">Transmembrane helix</keyword>
<dbReference type="InterPro" id="IPR045584">
    <property type="entry name" value="Pilin-like"/>
</dbReference>
<organism evidence="13 14">
    <name type="scientific">Vandammella animalimorsus</name>
    <dbReference type="NCBI Taxonomy" id="2029117"/>
    <lineage>
        <taxon>Bacteria</taxon>
        <taxon>Pseudomonadati</taxon>
        <taxon>Pseudomonadota</taxon>
        <taxon>Betaproteobacteria</taxon>
        <taxon>Burkholderiales</taxon>
        <taxon>Comamonadaceae</taxon>
        <taxon>Vandammella</taxon>
    </lineage>
</organism>
<dbReference type="GO" id="GO:0015627">
    <property type="term" value="C:type II protein secretion system complex"/>
    <property type="evidence" value="ECO:0007669"/>
    <property type="project" value="InterPro"/>
</dbReference>
<dbReference type="RefSeq" id="WP_095552265.1">
    <property type="nucleotide sequence ID" value="NZ_CP154474.1"/>
</dbReference>
<proteinExistence type="inferred from homology"/>
<dbReference type="InterPro" id="IPR012902">
    <property type="entry name" value="N_methyl_site"/>
</dbReference>
<dbReference type="EMBL" id="NSJE01000015">
    <property type="protein sequence ID" value="PAT42318.1"/>
    <property type="molecule type" value="Genomic_DNA"/>
</dbReference>
<evidence type="ECO:0000256" key="4">
    <source>
        <dbReference type="ARBA" id="ARBA00022481"/>
    </source>
</evidence>
<comment type="similarity">
    <text evidence="9">Belongs to the GSP H family.</text>
</comment>
<evidence type="ECO:0000256" key="6">
    <source>
        <dbReference type="ARBA" id="ARBA00022692"/>
    </source>
</evidence>
<keyword evidence="8 11" id="KW-0472">Membrane</keyword>
<evidence type="ECO:0000259" key="12">
    <source>
        <dbReference type="Pfam" id="PF12019"/>
    </source>
</evidence>
<evidence type="ECO:0000256" key="5">
    <source>
        <dbReference type="ARBA" id="ARBA00022519"/>
    </source>
</evidence>
<feature type="transmembrane region" description="Helical" evidence="11">
    <location>
        <begin position="16"/>
        <end position="42"/>
    </location>
</feature>
<dbReference type="GO" id="GO:0015628">
    <property type="term" value="P:protein secretion by the type II secretion system"/>
    <property type="evidence" value="ECO:0007669"/>
    <property type="project" value="InterPro"/>
</dbReference>
<keyword evidence="4" id="KW-0488">Methylation</keyword>
<evidence type="ECO:0000256" key="8">
    <source>
        <dbReference type="ARBA" id="ARBA00023136"/>
    </source>
</evidence>
<protein>
    <recommendedName>
        <fullName evidence="2">Type II secretion system protein H</fullName>
    </recommendedName>
    <alternativeName>
        <fullName evidence="10">General secretion pathway protein H</fullName>
    </alternativeName>
</protein>
<evidence type="ECO:0000256" key="7">
    <source>
        <dbReference type="ARBA" id="ARBA00022989"/>
    </source>
</evidence>
<evidence type="ECO:0000256" key="2">
    <source>
        <dbReference type="ARBA" id="ARBA00021549"/>
    </source>
</evidence>
<dbReference type="Gene3D" id="3.55.40.10">
    <property type="entry name" value="minor pseudopilin epsh domain"/>
    <property type="match status" value="1"/>
</dbReference>
<dbReference type="Pfam" id="PF07963">
    <property type="entry name" value="N_methyl"/>
    <property type="match status" value="1"/>
</dbReference>